<gene>
    <name evidence="2" type="ORF">FRX31_026172</name>
</gene>
<evidence type="ECO:0000256" key="1">
    <source>
        <dbReference type="SAM" id="MobiDB-lite"/>
    </source>
</evidence>
<feature type="compositionally biased region" description="Polar residues" evidence="1">
    <location>
        <begin position="103"/>
        <end position="118"/>
    </location>
</feature>
<proteinExistence type="predicted"/>
<feature type="region of interest" description="Disordered" evidence="1">
    <location>
        <begin position="27"/>
        <end position="118"/>
    </location>
</feature>
<protein>
    <submittedName>
        <fullName evidence="2">Uncharacterized protein</fullName>
    </submittedName>
</protein>
<accession>A0A7J6VGK9</accession>
<evidence type="ECO:0000313" key="3">
    <source>
        <dbReference type="Proteomes" id="UP000554482"/>
    </source>
</evidence>
<organism evidence="2 3">
    <name type="scientific">Thalictrum thalictroides</name>
    <name type="common">Rue-anemone</name>
    <name type="synonym">Anemone thalictroides</name>
    <dbReference type="NCBI Taxonomy" id="46969"/>
    <lineage>
        <taxon>Eukaryota</taxon>
        <taxon>Viridiplantae</taxon>
        <taxon>Streptophyta</taxon>
        <taxon>Embryophyta</taxon>
        <taxon>Tracheophyta</taxon>
        <taxon>Spermatophyta</taxon>
        <taxon>Magnoliopsida</taxon>
        <taxon>Ranunculales</taxon>
        <taxon>Ranunculaceae</taxon>
        <taxon>Thalictroideae</taxon>
        <taxon>Thalictrum</taxon>
    </lineage>
</organism>
<comment type="caution">
    <text evidence="2">The sequence shown here is derived from an EMBL/GenBank/DDBJ whole genome shotgun (WGS) entry which is preliminary data.</text>
</comment>
<dbReference type="Proteomes" id="UP000554482">
    <property type="component" value="Unassembled WGS sequence"/>
</dbReference>
<evidence type="ECO:0000313" key="2">
    <source>
        <dbReference type="EMBL" id="KAF5184246.1"/>
    </source>
</evidence>
<reference evidence="2 3" key="1">
    <citation type="submission" date="2020-06" db="EMBL/GenBank/DDBJ databases">
        <title>Transcriptomic and genomic resources for Thalictrum thalictroides and T. hernandezii: Facilitating candidate gene discovery in an emerging model plant lineage.</title>
        <authorList>
            <person name="Arias T."/>
            <person name="Riano-Pachon D.M."/>
            <person name="Di Stilio V.S."/>
        </authorList>
    </citation>
    <scope>NUCLEOTIDE SEQUENCE [LARGE SCALE GENOMIC DNA]</scope>
    <source>
        <strain evidence="3">cv. WT478/WT964</strain>
        <tissue evidence="2">Leaves</tissue>
    </source>
</reference>
<dbReference type="AlphaFoldDB" id="A0A7J6VGK9"/>
<sequence>MVDNAGRCLFAAVSYLGKTELASCRIEQGKRKPSSGLITLSSLSSLPLPQLSPADEDDKPSELRNSVLPTPPSPLEKDIMKYSTTSSSSLEDGDFRPLPSPPTQLQRPTNLASNKGRT</sequence>
<dbReference type="EMBL" id="JABWDY010032362">
    <property type="protein sequence ID" value="KAF5184246.1"/>
    <property type="molecule type" value="Genomic_DNA"/>
</dbReference>
<name>A0A7J6VGK9_THATH</name>
<feature type="compositionally biased region" description="Low complexity" evidence="1">
    <location>
        <begin position="34"/>
        <end position="53"/>
    </location>
</feature>
<keyword evidence="3" id="KW-1185">Reference proteome</keyword>